<proteinExistence type="predicted"/>
<organism evidence="2">
    <name type="scientific">marine sediment metagenome</name>
    <dbReference type="NCBI Taxonomy" id="412755"/>
    <lineage>
        <taxon>unclassified sequences</taxon>
        <taxon>metagenomes</taxon>
        <taxon>ecological metagenomes</taxon>
    </lineage>
</organism>
<reference evidence="2" key="1">
    <citation type="journal article" date="2015" name="Nature">
        <title>Complex archaea that bridge the gap between prokaryotes and eukaryotes.</title>
        <authorList>
            <person name="Spang A."/>
            <person name="Saw J.H."/>
            <person name="Jorgensen S.L."/>
            <person name="Zaremba-Niedzwiedzka K."/>
            <person name="Martijn J."/>
            <person name="Lind A.E."/>
            <person name="van Eijk R."/>
            <person name="Schleper C."/>
            <person name="Guy L."/>
            <person name="Ettema T.J."/>
        </authorList>
    </citation>
    <scope>NUCLEOTIDE SEQUENCE</scope>
</reference>
<protein>
    <submittedName>
        <fullName evidence="2">Uncharacterized protein</fullName>
    </submittedName>
</protein>
<feature type="region of interest" description="Disordered" evidence="1">
    <location>
        <begin position="1"/>
        <end position="36"/>
    </location>
</feature>
<name>A0A0F9IGJ3_9ZZZZ</name>
<feature type="compositionally biased region" description="Basic and acidic residues" evidence="1">
    <location>
        <begin position="1"/>
        <end position="12"/>
    </location>
</feature>
<evidence type="ECO:0000313" key="2">
    <source>
        <dbReference type="EMBL" id="KKM18914.1"/>
    </source>
</evidence>
<gene>
    <name evidence="2" type="ORF">LCGC14_1660880</name>
</gene>
<sequence>MTDRRGETRDAADLVEGPYPPTEEMLSVPVDPDLAP</sequence>
<evidence type="ECO:0000256" key="1">
    <source>
        <dbReference type="SAM" id="MobiDB-lite"/>
    </source>
</evidence>
<comment type="caution">
    <text evidence="2">The sequence shown here is derived from an EMBL/GenBank/DDBJ whole genome shotgun (WGS) entry which is preliminary data.</text>
</comment>
<dbReference type="EMBL" id="LAZR01014111">
    <property type="protein sequence ID" value="KKM18914.1"/>
    <property type="molecule type" value="Genomic_DNA"/>
</dbReference>
<dbReference type="AlphaFoldDB" id="A0A0F9IGJ3"/>
<accession>A0A0F9IGJ3</accession>